<comment type="subcellular location">
    <subcellularLocation>
        <location evidence="1">Membrane</location>
        <topology evidence="1">Multi-pass membrane protein</topology>
    </subcellularLocation>
</comment>
<evidence type="ECO:0000313" key="11">
    <source>
        <dbReference type="Proteomes" id="UP001341840"/>
    </source>
</evidence>
<proteinExistence type="predicted"/>
<protein>
    <submittedName>
        <fullName evidence="10">General substrate transporter</fullName>
    </submittedName>
</protein>
<keyword evidence="5" id="KW-0769">Symport</keyword>
<keyword evidence="6 9" id="KW-1133">Transmembrane helix</keyword>
<evidence type="ECO:0000256" key="8">
    <source>
        <dbReference type="SAM" id="MobiDB-lite"/>
    </source>
</evidence>
<gene>
    <name evidence="10" type="primary">SUT1_8</name>
    <name evidence="10" type="ORF">PIB30_062247</name>
</gene>
<dbReference type="PANTHER" id="PTHR19432">
    <property type="entry name" value="SUGAR TRANSPORTER"/>
    <property type="match status" value="1"/>
</dbReference>
<accession>A0ABU6VK13</accession>
<dbReference type="EMBL" id="JASCZI010151610">
    <property type="protein sequence ID" value="MED6173717.1"/>
    <property type="molecule type" value="Genomic_DNA"/>
</dbReference>
<comment type="caution">
    <text evidence="10">The sequence shown here is derived from an EMBL/GenBank/DDBJ whole genome shotgun (WGS) entry which is preliminary data.</text>
</comment>
<evidence type="ECO:0000256" key="1">
    <source>
        <dbReference type="ARBA" id="ARBA00004141"/>
    </source>
</evidence>
<evidence type="ECO:0000256" key="3">
    <source>
        <dbReference type="ARBA" id="ARBA00022597"/>
    </source>
</evidence>
<feature type="transmembrane region" description="Helical" evidence="9">
    <location>
        <begin position="62"/>
        <end position="80"/>
    </location>
</feature>
<evidence type="ECO:0000256" key="5">
    <source>
        <dbReference type="ARBA" id="ARBA00022847"/>
    </source>
</evidence>
<evidence type="ECO:0000313" key="10">
    <source>
        <dbReference type="EMBL" id="MED6173717.1"/>
    </source>
</evidence>
<keyword evidence="7 9" id="KW-0472">Membrane</keyword>
<sequence length="139" mass="15037">MLGTPHINRCTSRFGRLHPFITAGTLVVAFAGFLISFSADIGHLLGGDVEATEKEHKIRSRTIGIFVLGFWIIDIANNMLQGLCHALLADLAAGSQHTHSTCSSWQLEMSSAPSPDPPVSSTKSYHLKQRKHVATSAQT</sequence>
<name>A0ABU6VK13_9FABA</name>
<evidence type="ECO:0000256" key="7">
    <source>
        <dbReference type="ARBA" id="ARBA00023136"/>
    </source>
</evidence>
<organism evidence="10 11">
    <name type="scientific">Stylosanthes scabra</name>
    <dbReference type="NCBI Taxonomy" id="79078"/>
    <lineage>
        <taxon>Eukaryota</taxon>
        <taxon>Viridiplantae</taxon>
        <taxon>Streptophyta</taxon>
        <taxon>Embryophyta</taxon>
        <taxon>Tracheophyta</taxon>
        <taxon>Spermatophyta</taxon>
        <taxon>Magnoliopsida</taxon>
        <taxon>eudicotyledons</taxon>
        <taxon>Gunneridae</taxon>
        <taxon>Pentapetalae</taxon>
        <taxon>rosids</taxon>
        <taxon>fabids</taxon>
        <taxon>Fabales</taxon>
        <taxon>Fabaceae</taxon>
        <taxon>Papilionoideae</taxon>
        <taxon>50 kb inversion clade</taxon>
        <taxon>dalbergioids sensu lato</taxon>
        <taxon>Dalbergieae</taxon>
        <taxon>Pterocarpus clade</taxon>
        <taxon>Stylosanthes</taxon>
    </lineage>
</organism>
<dbReference type="Proteomes" id="UP001341840">
    <property type="component" value="Unassembled WGS sequence"/>
</dbReference>
<reference evidence="10 11" key="1">
    <citation type="journal article" date="2023" name="Plants (Basel)">
        <title>Bridging the Gap: Combining Genomics and Transcriptomics Approaches to Understand Stylosanthes scabra, an Orphan Legume from the Brazilian Caatinga.</title>
        <authorList>
            <person name="Ferreira-Neto J.R.C."/>
            <person name="da Silva M.D."/>
            <person name="Binneck E."/>
            <person name="de Melo N.F."/>
            <person name="da Silva R.H."/>
            <person name="de Melo A.L.T.M."/>
            <person name="Pandolfi V."/>
            <person name="Bustamante F.O."/>
            <person name="Brasileiro-Vidal A.C."/>
            <person name="Benko-Iseppon A.M."/>
        </authorList>
    </citation>
    <scope>NUCLEOTIDE SEQUENCE [LARGE SCALE GENOMIC DNA]</scope>
    <source>
        <tissue evidence="10">Leaves</tissue>
    </source>
</reference>
<keyword evidence="11" id="KW-1185">Reference proteome</keyword>
<keyword evidence="3" id="KW-0762">Sugar transport</keyword>
<keyword evidence="2" id="KW-0813">Transport</keyword>
<feature type="region of interest" description="Disordered" evidence="8">
    <location>
        <begin position="107"/>
        <end position="139"/>
    </location>
</feature>
<evidence type="ECO:0000256" key="6">
    <source>
        <dbReference type="ARBA" id="ARBA00022989"/>
    </source>
</evidence>
<evidence type="ECO:0000256" key="9">
    <source>
        <dbReference type="SAM" id="Phobius"/>
    </source>
</evidence>
<keyword evidence="4 9" id="KW-0812">Transmembrane</keyword>
<evidence type="ECO:0000256" key="4">
    <source>
        <dbReference type="ARBA" id="ARBA00022692"/>
    </source>
</evidence>
<dbReference type="PANTHER" id="PTHR19432:SF70">
    <property type="entry name" value="SUCROSE TRANSPORT PROTEIN SUC1-RELATED"/>
    <property type="match status" value="1"/>
</dbReference>
<feature type="transmembrane region" description="Helical" evidence="9">
    <location>
        <begin position="20"/>
        <end position="41"/>
    </location>
</feature>
<evidence type="ECO:0000256" key="2">
    <source>
        <dbReference type="ARBA" id="ARBA00022448"/>
    </source>
</evidence>